<evidence type="ECO:0000256" key="2">
    <source>
        <dbReference type="ARBA" id="ARBA00022475"/>
    </source>
</evidence>
<dbReference type="Gene3D" id="1.20.1250.20">
    <property type="entry name" value="MFS general substrate transporter like domains"/>
    <property type="match status" value="2"/>
</dbReference>
<dbReference type="InterPro" id="IPR050189">
    <property type="entry name" value="MFS_Efflux_Transporters"/>
</dbReference>
<comment type="subcellular location">
    <subcellularLocation>
        <location evidence="1">Cell membrane</location>
        <topology evidence="1">Multi-pass membrane protein</topology>
    </subcellularLocation>
</comment>
<keyword evidence="4 6" id="KW-1133">Transmembrane helix</keyword>
<dbReference type="InterPro" id="IPR020846">
    <property type="entry name" value="MFS_dom"/>
</dbReference>
<organism evidence="8 9">
    <name type="scientific">Erwinia rhapontici</name>
    <name type="common">Pectobacterium rhapontici</name>
    <dbReference type="NCBI Taxonomy" id="55212"/>
    <lineage>
        <taxon>Bacteria</taxon>
        <taxon>Pseudomonadati</taxon>
        <taxon>Pseudomonadota</taxon>
        <taxon>Gammaproteobacteria</taxon>
        <taxon>Enterobacterales</taxon>
        <taxon>Erwiniaceae</taxon>
        <taxon>Erwinia</taxon>
    </lineage>
</organism>
<feature type="domain" description="Major facilitator superfamily (MFS) profile" evidence="7">
    <location>
        <begin position="32"/>
        <end position="406"/>
    </location>
</feature>
<dbReference type="InterPro" id="IPR011701">
    <property type="entry name" value="MFS"/>
</dbReference>
<feature type="transmembrane region" description="Helical" evidence="6">
    <location>
        <begin position="387"/>
        <end position="410"/>
    </location>
</feature>
<name>A0ABM7N318_ERWRD</name>
<dbReference type="Pfam" id="PF07690">
    <property type="entry name" value="MFS_1"/>
    <property type="match status" value="2"/>
</dbReference>
<feature type="transmembrane region" description="Helical" evidence="6">
    <location>
        <begin position="264"/>
        <end position="282"/>
    </location>
</feature>
<dbReference type="PANTHER" id="PTHR43124:SF3">
    <property type="entry name" value="CHLORAMPHENICOL EFFLUX PUMP RV0191"/>
    <property type="match status" value="1"/>
</dbReference>
<feature type="transmembrane region" description="Helical" evidence="6">
    <location>
        <begin position="97"/>
        <end position="117"/>
    </location>
</feature>
<feature type="transmembrane region" description="Helical" evidence="6">
    <location>
        <begin position="229"/>
        <end position="252"/>
    </location>
</feature>
<evidence type="ECO:0000259" key="7">
    <source>
        <dbReference type="PROSITE" id="PS50850"/>
    </source>
</evidence>
<feature type="transmembrane region" description="Helical" evidence="6">
    <location>
        <begin position="294"/>
        <end position="313"/>
    </location>
</feature>
<evidence type="ECO:0000313" key="9">
    <source>
        <dbReference type="Proteomes" id="UP000677515"/>
    </source>
</evidence>
<feature type="transmembrane region" description="Helical" evidence="6">
    <location>
        <begin position="156"/>
        <end position="178"/>
    </location>
</feature>
<keyword evidence="2" id="KW-1003">Cell membrane</keyword>
<feature type="transmembrane region" description="Helical" evidence="6">
    <location>
        <begin position="123"/>
        <end position="144"/>
    </location>
</feature>
<feature type="transmembrane region" description="Helical" evidence="6">
    <location>
        <begin position="319"/>
        <end position="340"/>
    </location>
</feature>
<feature type="transmembrane region" description="Helical" evidence="6">
    <location>
        <begin position="72"/>
        <end position="90"/>
    </location>
</feature>
<evidence type="ECO:0000256" key="1">
    <source>
        <dbReference type="ARBA" id="ARBA00004651"/>
    </source>
</evidence>
<evidence type="ECO:0000256" key="5">
    <source>
        <dbReference type="ARBA" id="ARBA00023136"/>
    </source>
</evidence>
<dbReference type="EMBL" id="AP024329">
    <property type="protein sequence ID" value="BCQ35876.1"/>
    <property type="molecule type" value="Genomic_DNA"/>
</dbReference>
<protein>
    <submittedName>
        <fullName evidence="8">Permease of the major facilitator superfamily protein</fullName>
    </submittedName>
</protein>
<dbReference type="Proteomes" id="UP000677515">
    <property type="component" value="Chromosome"/>
</dbReference>
<gene>
    <name evidence="8" type="ORF">ERHA53_32190</name>
</gene>
<evidence type="ECO:0000313" key="8">
    <source>
        <dbReference type="EMBL" id="BCQ35876.1"/>
    </source>
</evidence>
<keyword evidence="5 6" id="KW-0472">Membrane</keyword>
<proteinExistence type="predicted"/>
<keyword evidence="3 6" id="KW-0812">Transmembrane</keyword>
<dbReference type="RefSeq" id="WP_213202090.1">
    <property type="nucleotide sequence ID" value="NZ_AP024329.1"/>
</dbReference>
<feature type="transmembrane region" description="Helical" evidence="6">
    <location>
        <begin position="361"/>
        <end position="381"/>
    </location>
</feature>
<keyword evidence="9" id="KW-1185">Reference proteome</keyword>
<reference evidence="8 9" key="1">
    <citation type="submission" date="2021-01" db="EMBL/GenBank/DDBJ databases">
        <title>Complete genome sequence of Erwinia rhapontici MAFF 311153.</title>
        <authorList>
            <person name="Morohoshi T."/>
            <person name="Someya N."/>
        </authorList>
    </citation>
    <scope>NUCLEOTIDE SEQUENCE [LARGE SCALE GENOMIC DNA]</scope>
    <source>
        <strain evidence="8 9">MAFF 311153</strain>
    </source>
</reference>
<feature type="transmembrane region" description="Helical" evidence="6">
    <location>
        <begin position="31"/>
        <end position="52"/>
    </location>
</feature>
<dbReference type="CDD" id="cd17324">
    <property type="entry name" value="MFS_NepI_like"/>
    <property type="match status" value="1"/>
</dbReference>
<dbReference type="PANTHER" id="PTHR43124">
    <property type="entry name" value="PURINE EFFLUX PUMP PBUE"/>
    <property type="match status" value="1"/>
</dbReference>
<accession>A0ABM7N318</accession>
<evidence type="ECO:0000256" key="6">
    <source>
        <dbReference type="SAM" id="Phobius"/>
    </source>
</evidence>
<evidence type="ECO:0000256" key="3">
    <source>
        <dbReference type="ARBA" id="ARBA00022692"/>
    </source>
</evidence>
<sequence length="416" mass="43385">MHCQRSLPFYINNAELILSDHNAVNTRSPGFALLSLALGGFGLGTGEFVIMGLLPDVAHSLNITEPQAGNAIASYALGVVVGAPIIAVLTARMNRKILLIALMFIFFIGNLATALAGNYPTLVAARFIAGLPHGAYFGIASLVAASLVPADKRGKAISLVMLGLTVATLAGVPLAAWLGQFFSWHIAFAFVGAIGLSTCLMITMLVPATANRSDAHPMKELTALKNSQVLMTLLTGAVGFGGMFAIFTYIIPTLKNLAALQDNLVPWVMAAFGLGMIVGNLVGGRLADHNPLKVIGGALVWNTLIMVLFPFLAGHVFTGLLATFLVGTSSVLLPSIQIRLMDVAKEAQTLAAAMNHSALNIANAMGAYLGGVAITMGFGWISTAYVGIALGISGILVYVITATHASRLILSVDNQS</sequence>
<dbReference type="InterPro" id="IPR036259">
    <property type="entry name" value="MFS_trans_sf"/>
</dbReference>
<evidence type="ECO:0000256" key="4">
    <source>
        <dbReference type="ARBA" id="ARBA00022989"/>
    </source>
</evidence>
<feature type="transmembrane region" description="Helical" evidence="6">
    <location>
        <begin position="184"/>
        <end position="208"/>
    </location>
</feature>
<dbReference type="SUPFAM" id="SSF103473">
    <property type="entry name" value="MFS general substrate transporter"/>
    <property type="match status" value="1"/>
</dbReference>
<dbReference type="PROSITE" id="PS50850">
    <property type="entry name" value="MFS"/>
    <property type="match status" value="1"/>
</dbReference>